<dbReference type="EMBL" id="CP021112">
    <property type="protein sequence ID" value="ARQ00856.1"/>
    <property type="molecule type" value="Genomic_DNA"/>
</dbReference>
<dbReference type="OrthoDB" id="7764375at2"/>
<dbReference type="AlphaFoldDB" id="A0A1W6ZU86"/>
<gene>
    <name evidence="1" type="ORF">CAK95_18490</name>
</gene>
<name>A0A1W6ZU86_9HYPH</name>
<accession>A0A1W6ZU86</accession>
<reference evidence="1 2" key="1">
    <citation type="submission" date="2017-05" db="EMBL/GenBank/DDBJ databases">
        <title>Full genome sequence of Pseudorhodoplanes sinuspersici.</title>
        <authorList>
            <person name="Dastgheib S.M.M."/>
            <person name="Shavandi M."/>
            <person name="Tirandaz H."/>
        </authorList>
    </citation>
    <scope>NUCLEOTIDE SEQUENCE [LARGE SCALE GENOMIC DNA]</scope>
    <source>
        <strain evidence="1 2">RIPI110</strain>
    </source>
</reference>
<protein>
    <submittedName>
        <fullName evidence="1">Uncharacterized protein</fullName>
    </submittedName>
</protein>
<dbReference type="Proteomes" id="UP000194137">
    <property type="component" value="Chromosome"/>
</dbReference>
<evidence type="ECO:0000313" key="2">
    <source>
        <dbReference type="Proteomes" id="UP000194137"/>
    </source>
</evidence>
<proteinExistence type="predicted"/>
<keyword evidence="2" id="KW-1185">Reference proteome</keyword>
<sequence>MKTDDLIRALAADREPAGPKPGFALFVAAACGFVVSAVLFMWQIGLRPDLLSAMLSFDFMLKPVEMGLLAVAAAILVVRLARPGVPFGRTWLVVAAVPAIMVAALAVELMRVPHAEWLVRLAGAHWYLCVINMVLLAMPILAAVLFGLRYGAPTRPVLAGAMAGLLSGALSATLYISHCPDDSPIFVAAWFTLAIAISTGIGALAGGRLLRW</sequence>
<dbReference type="STRING" id="1235591.CAK95_18490"/>
<dbReference type="PROSITE" id="PS51257">
    <property type="entry name" value="PROKAR_LIPOPROTEIN"/>
    <property type="match status" value="1"/>
</dbReference>
<dbReference type="RefSeq" id="WP_086089250.1">
    <property type="nucleotide sequence ID" value="NZ_CP021112.1"/>
</dbReference>
<dbReference type="InterPro" id="IPR009495">
    <property type="entry name" value="NrsF"/>
</dbReference>
<dbReference type="Pfam" id="PF06532">
    <property type="entry name" value="NrsF"/>
    <property type="match status" value="1"/>
</dbReference>
<evidence type="ECO:0000313" key="1">
    <source>
        <dbReference type="EMBL" id="ARQ00856.1"/>
    </source>
</evidence>
<dbReference type="KEGG" id="psin:CAK95_18490"/>
<organism evidence="1 2">
    <name type="scientific">Pseudorhodoplanes sinuspersici</name>
    <dbReference type="NCBI Taxonomy" id="1235591"/>
    <lineage>
        <taxon>Bacteria</taxon>
        <taxon>Pseudomonadati</taxon>
        <taxon>Pseudomonadota</taxon>
        <taxon>Alphaproteobacteria</taxon>
        <taxon>Hyphomicrobiales</taxon>
        <taxon>Pseudorhodoplanes</taxon>
    </lineage>
</organism>